<reference evidence="2 3" key="1">
    <citation type="submission" date="2017-12" db="EMBL/GenBank/DDBJ databases">
        <title>Integrating genomic resources of turbot (Scophthalmus maximus) in depth evaluation of genetic and physical mapping variation across individuals.</title>
        <authorList>
            <person name="Martinez P."/>
        </authorList>
    </citation>
    <scope>NUCLEOTIDE SEQUENCE [LARGE SCALE GENOMIC DNA]</scope>
</reference>
<name>A0A2U9CYP3_SCOMX</name>
<sequence length="80" mass="9002">MNTLNDPTLKRKQSLICGSGRTVQQVVHEEVQDLEVVCHGPEQRPGDPRRQREKQVSRGPGPLPKSRRQHSLTGQPTDLL</sequence>
<protein>
    <submittedName>
        <fullName evidence="2">Uncharacterized protein</fullName>
    </submittedName>
</protein>
<proteinExistence type="predicted"/>
<feature type="compositionally biased region" description="Polar residues" evidence="1">
    <location>
        <begin position="71"/>
        <end position="80"/>
    </location>
</feature>
<evidence type="ECO:0000313" key="3">
    <source>
        <dbReference type="Proteomes" id="UP000246464"/>
    </source>
</evidence>
<gene>
    <name evidence="2" type="ORF">SMAX5B_015737</name>
</gene>
<dbReference type="EMBL" id="CP026264">
    <property type="protein sequence ID" value="AWP21607.1"/>
    <property type="molecule type" value="Genomic_DNA"/>
</dbReference>
<evidence type="ECO:0000256" key="1">
    <source>
        <dbReference type="SAM" id="MobiDB-lite"/>
    </source>
</evidence>
<evidence type="ECO:0000313" key="2">
    <source>
        <dbReference type="EMBL" id="AWP21607.1"/>
    </source>
</evidence>
<feature type="compositionally biased region" description="Basic and acidic residues" evidence="1">
    <location>
        <begin position="41"/>
        <end position="56"/>
    </location>
</feature>
<keyword evidence="3" id="KW-1185">Reference proteome</keyword>
<feature type="region of interest" description="Disordered" evidence="1">
    <location>
        <begin position="37"/>
        <end position="80"/>
    </location>
</feature>
<accession>A0A2U9CYP3</accession>
<dbReference type="Proteomes" id="UP000246464">
    <property type="component" value="Chromosome 22"/>
</dbReference>
<organism evidence="2 3">
    <name type="scientific">Scophthalmus maximus</name>
    <name type="common">Turbot</name>
    <name type="synonym">Psetta maxima</name>
    <dbReference type="NCBI Taxonomy" id="52904"/>
    <lineage>
        <taxon>Eukaryota</taxon>
        <taxon>Metazoa</taxon>
        <taxon>Chordata</taxon>
        <taxon>Craniata</taxon>
        <taxon>Vertebrata</taxon>
        <taxon>Euteleostomi</taxon>
        <taxon>Actinopterygii</taxon>
        <taxon>Neopterygii</taxon>
        <taxon>Teleostei</taxon>
        <taxon>Neoteleostei</taxon>
        <taxon>Acanthomorphata</taxon>
        <taxon>Carangaria</taxon>
        <taxon>Pleuronectiformes</taxon>
        <taxon>Pleuronectoidei</taxon>
        <taxon>Scophthalmidae</taxon>
        <taxon>Scophthalmus</taxon>
    </lineage>
</organism>
<dbReference type="AlphaFoldDB" id="A0A2U9CYP3"/>